<dbReference type="AlphaFoldDB" id="A0AAD5Y3I3"/>
<dbReference type="Proteomes" id="UP001210925">
    <property type="component" value="Unassembled WGS sequence"/>
</dbReference>
<sequence>MVFQASTYYTLASVGLAFGTFQQLGKSCTKFLDPLIQQGIDNPYVLDTFHKTGVRSVDTFLSFITPFFDAVLLKTGSLGTVSLIAIFSTATAWFTFASIESLRDRSKGLVKQVALVGLIGQLLGISVSFPLLWLSSFFFYKLHEKMKANDSSYVKPAGVYTAAASNLIFLLFTVSLGVVKNDSTRKLLIAIFQIAPVVFYTLPVYLHFDSNHVSLQVSRKGSEAVKKVYQLSALAFAVTHIGTCLYILQFPFITFGDFIKLLTTANPGPEGCAAFLLLEYFSLSVASLLYIASQGDITAVKKYLIQSVAVGPAAAFMLFTSKREQELIDEIDRINQNKKK</sequence>
<feature type="transmembrane region" description="Helical" evidence="1">
    <location>
        <begin position="81"/>
        <end position="102"/>
    </location>
</feature>
<keyword evidence="3" id="KW-1185">Reference proteome</keyword>
<reference evidence="2" key="1">
    <citation type="submission" date="2020-05" db="EMBL/GenBank/DDBJ databases">
        <title>Phylogenomic resolution of chytrid fungi.</title>
        <authorList>
            <person name="Stajich J.E."/>
            <person name="Amses K."/>
            <person name="Simmons R."/>
            <person name="Seto K."/>
            <person name="Myers J."/>
            <person name="Bonds A."/>
            <person name="Quandt C.A."/>
            <person name="Barry K."/>
            <person name="Liu P."/>
            <person name="Grigoriev I."/>
            <person name="Longcore J.E."/>
            <person name="James T.Y."/>
        </authorList>
    </citation>
    <scope>NUCLEOTIDE SEQUENCE</scope>
    <source>
        <strain evidence="2">PLAUS21</strain>
    </source>
</reference>
<feature type="transmembrane region" description="Helical" evidence="1">
    <location>
        <begin position="159"/>
        <end position="179"/>
    </location>
</feature>
<name>A0AAD5Y3I3_9FUNG</name>
<feature type="transmembrane region" description="Helical" evidence="1">
    <location>
        <begin position="228"/>
        <end position="250"/>
    </location>
</feature>
<proteinExistence type="predicted"/>
<feature type="transmembrane region" description="Helical" evidence="1">
    <location>
        <begin position="271"/>
        <end position="291"/>
    </location>
</feature>
<protein>
    <submittedName>
        <fullName evidence="2">Uncharacterized protein</fullName>
    </submittedName>
</protein>
<evidence type="ECO:0000313" key="2">
    <source>
        <dbReference type="EMBL" id="KAJ3253343.1"/>
    </source>
</evidence>
<feature type="transmembrane region" description="Helical" evidence="1">
    <location>
        <begin position="303"/>
        <end position="320"/>
    </location>
</feature>
<comment type="caution">
    <text evidence="2">The sequence shown here is derived from an EMBL/GenBank/DDBJ whole genome shotgun (WGS) entry which is preliminary data.</text>
</comment>
<feature type="transmembrane region" description="Helical" evidence="1">
    <location>
        <begin position="186"/>
        <end position="208"/>
    </location>
</feature>
<keyword evidence="1" id="KW-0472">Membrane</keyword>
<evidence type="ECO:0000256" key="1">
    <source>
        <dbReference type="SAM" id="Phobius"/>
    </source>
</evidence>
<keyword evidence="1" id="KW-0812">Transmembrane</keyword>
<accession>A0AAD5Y3I3</accession>
<keyword evidence="1" id="KW-1133">Transmembrane helix</keyword>
<dbReference type="EMBL" id="JADGKB010000112">
    <property type="protein sequence ID" value="KAJ3253343.1"/>
    <property type="molecule type" value="Genomic_DNA"/>
</dbReference>
<feature type="transmembrane region" description="Helical" evidence="1">
    <location>
        <begin position="114"/>
        <end position="139"/>
    </location>
</feature>
<evidence type="ECO:0000313" key="3">
    <source>
        <dbReference type="Proteomes" id="UP001210925"/>
    </source>
</evidence>
<gene>
    <name evidence="2" type="ORF">HK103_000722</name>
</gene>
<organism evidence="2 3">
    <name type="scientific">Boothiomyces macroporosus</name>
    <dbReference type="NCBI Taxonomy" id="261099"/>
    <lineage>
        <taxon>Eukaryota</taxon>
        <taxon>Fungi</taxon>
        <taxon>Fungi incertae sedis</taxon>
        <taxon>Chytridiomycota</taxon>
        <taxon>Chytridiomycota incertae sedis</taxon>
        <taxon>Chytridiomycetes</taxon>
        <taxon>Rhizophydiales</taxon>
        <taxon>Terramycetaceae</taxon>
        <taxon>Boothiomyces</taxon>
    </lineage>
</organism>